<comment type="caution">
    <text evidence="2">The sequence shown here is derived from an EMBL/GenBank/DDBJ whole genome shotgun (WGS) entry which is preliminary data.</text>
</comment>
<dbReference type="EMBL" id="JAULSO010000005">
    <property type="protein sequence ID" value="KAK3682955.1"/>
    <property type="molecule type" value="Genomic_DNA"/>
</dbReference>
<accession>A0AAE0X204</accession>
<reference evidence="2" key="1">
    <citation type="journal article" date="2023" name="Mol. Phylogenet. Evol.">
        <title>Genome-scale phylogeny and comparative genomics of the fungal order Sordariales.</title>
        <authorList>
            <person name="Hensen N."/>
            <person name="Bonometti L."/>
            <person name="Westerberg I."/>
            <person name="Brannstrom I.O."/>
            <person name="Guillou S."/>
            <person name="Cros-Aarteil S."/>
            <person name="Calhoun S."/>
            <person name="Haridas S."/>
            <person name="Kuo A."/>
            <person name="Mondo S."/>
            <person name="Pangilinan J."/>
            <person name="Riley R."/>
            <person name="LaButti K."/>
            <person name="Andreopoulos B."/>
            <person name="Lipzen A."/>
            <person name="Chen C."/>
            <person name="Yan M."/>
            <person name="Daum C."/>
            <person name="Ng V."/>
            <person name="Clum A."/>
            <person name="Steindorff A."/>
            <person name="Ohm R.A."/>
            <person name="Martin F."/>
            <person name="Silar P."/>
            <person name="Natvig D.O."/>
            <person name="Lalanne C."/>
            <person name="Gautier V."/>
            <person name="Ament-Velasquez S.L."/>
            <person name="Kruys A."/>
            <person name="Hutchinson M.I."/>
            <person name="Powell A.J."/>
            <person name="Barry K."/>
            <person name="Miller A.N."/>
            <person name="Grigoriev I.V."/>
            <person name="Debuchy R."/>
            <person name="Gladieux P."/>
            <person name="Hiltunen Thoren M."/>
            <person name="Johannesson H."/>
        </authorList>
    </citation>
    <scope>NUCLEOTIDE SEQUENCE</scope>
    <source>
        <strain evidence="2">CBS 314.62</strain>
    </source>
</reference>
<feature type="signal peptide" evidence="1">
    <location>
        <begin position="1"/>
        <end position="18"/>
    </location>
</feature>
<sequence>MFFSRAVVALSLAFGAIAVPASVPTAADGEMEVVKRATEGIHLVNCVGPEAYSIIIYCPNDGDCNHIASTNNQCFVDASGLVTWEGSGACAFTSGTVFSYSIQANAQSQPNYSQVGMGKNPFHTYRIYKDDKHRMYTEGSGNVCSSIYYALPVGTLSLKQLLG</sequence>
<dbReference type="AlphaFoldDB" id="A0AAE0X204"/>
<evidence type="ECO:0000256" key="1">
    <source>
        <dbReference type="SAM" id="SignalP"/>
    </source>
</evidence>
<evidence type="ECO:0000313" key="3">
    <source>
        <dbReference type="Proteomes" id="UP001270362"/>
    </source>
</evidence>
<gene>
    <name evidence="2" type="ORF">B0T22DRAFT_445112</name>
</gene>
<evidence type="ECO:0000313" key="2">
    <source>
        <dbReference type="EMBL" id="KAK3682955.1"/>
    </source>
</evidence>
<name>A0AAE0X204_9PEZI</name>
<organism evidence="2 3">
    <name type="scientific">Podospora appendiculata</name>
    <dbReference type="NCBI Taxonomy" id="314037"/>
    <lineage>
        <taxon>Eukaryota</taxon>
        <taxon>Fungi</taxon>
        <taxon>Dikarya</taxon>
        <taxon>Ascomycota</taxon>
        <taxon>Pezizomycotina</taxon>
        <taxon>Sordariomycetes</taxon>
        <taxon>Sordariomycetidae</taxon>
        <taxon>Sordariales</taxon>
        <taxon>Podosporaceae</taxon>
        <taxon>Podospora</taxon>
    </lineage>
</organism>
<dbReference type="Proteomes" id="UP001270362">
    <property type="component" value="Unassembled WGS sequence"/>
</dbReference>
<keyword evidence="1" id="KW-0732">Signal</keyword>
<protein>
    <submittedName>
        <fullName evidence="2">Uncharacterized protein</fullName>
    </submittedName>
</protein>
<reference evidence="2" key="2">
    <citation type="submission" date="2023-06" db="EMBL/GenBank/DDBJ databases">
        <authorList>
            <consortium name="Lawrence Berkeley National Laboratory"/>
            <person name="Haridas S."/>
            <person name="Hensen N."/>
            <person name="Bonometti L."/>
            <person name="Westerberg I."/>
            <person name="Brannstrom I.O."/>
            <person name="Guillou S."/>
            <person name="Cros-Aarteil S."/>
            <person name="Calhoun S."/>
            <person name="Kuo A."/>
            <person name="Mondo S."/>
            <person name="Pangilinan J."/>
            <person name="Riley R."/>
            <person name="Labutti K."/>
            <person name="Andreopoulos B."/>
            <person name="Lipzen A."/>
            <person name="Chen C."/>
            <person name="Yanf M."/>
            <person name="Daum C."/>
            <person name="Ng V."/>
            <person name="Clum A."/>
            <person name="Steindorff A."/>
            <person name="Ohm R."/>
            <person name="Martin F."/>
            <person name="Silar P."/>
            <person name="Natvig D."/>
            <person name="Lalanne C."/>
            <person name="Gautier V."/>
            <person name="Ament-Velasquez S.L."/>
            <person name="Kruys A."/>
            <person name="Hutchinson M.I."/>
            <person name="Powell A.J."/>
            <person name="Barry K."/>
            <person name="Miller A.N."/>
            <person name="Grigoriev I.V."/>
            <person name="Debuchy R."/>
            <person name="Gladieux P."/>
            <person name="Thoren M.H."/>
            <person name="Johannesson H."/>
        </authorList>
    </citation>
    <scope>NUCLEOTIDE SEQUENCE</scope>
    <source>
        <strain evidence="2">CBS 314.62</strain>
    </source>
</reference>
<feature type="chain" id="PRO_5042182043" evidence="1">
    <location>
        <begin position="19"/>
        <end position="163"/>
    </location>
</feature>
<keyword evidence="3" id="KW-1185">Reference proteome</keyword>
<proteinExistence type="predicted"/>